<dbReference type="OrthoDB" id="9812579at2"/>
<feature type="region of interest" description="Disordered" evidence="4">
    <location>
        <begin position="240"/>
        <end position="278"/>
    </location>
</feature>
<dbReference type="Gene3D" id="3.40.50.300">
    <property type="entry name" value="P-loop containing nucleotide triphosphate hydrolases"/>
    <property type="match status" value="1"/>
</dbReference>
<reference evidence="6 7" key="1">
    <citation type="submission" date="2018-06" db="EMBL/GenBank/DDBJ databases">
        <authorList>
            <consortium name="Pathogen Informatics"/>
            <person name="Doyle S."/>
        </authorList>
    </citation>
    <scope>NUCLEOTIDE SEQUENCE [LARGE SCALE GENOMIC DNA]</scope>
    <source>
        <strain evidence="6 7">NCTC1934</strain>
    </source>
</reference>
<feature type="DNA-binding region" description="OmpR/PhoB-type" evidence="3">
    <location>
        <begin position="1"/>
        <end position="111"/>
    </location>
</feature>
<dbReference type="SUPFAM" id="SSF48452">
    <property type="entry name" value="TPR-like"/>
    <property type="match status" value="2"/>
</dbReference>
<dbReference type="Proteomes" id="UP000255467">
    <property type="component" value="Unassembled WGS sequence"/>
</dbReference>
<dbReference type="EMBL" id="UGRY01000002">
    <property type="protein sequence ID" value="SUA75834.1"/>
    <property type="molecule type" value="Genomic_DNA"/>
</dbReference>
<dbReference type="SMART" id="SM00862">
    <property type="entry name" value="Trans_reg_C"/>
    <property type="match status" value="1"/>
</dbReference>
<feature type="region of interest" description="Disordered" evidence="4">
    <location>
        <begin position="703"/>
        <end position="735"/>
    </location>
</feature>
<keyword evidence="7" id="KW-1185">Reference proteome</keyword>
<dbReference type="RefSeq" id="WP_039809081.1">
    <property type="nucleotide sequence ID" value="NZ_UGRY01000002.1"/>
</dbReference>
<keyword evidence="2 3" id="KW-0238">DNA-binding</keyword>
<evidence type="ECO:0000313" key="7">
    <source>
        <dbReference type="Proteomes" id="UP000255467"/>
    </source>
</evidence>
<feature type="domain" description="OmpR/PhoB-type" evidence="5">
    <location>
        <begin position="1"/>
        <end position="111"/>
    </location>
</feature>
<evidence type="ECO:0000313" key="6">
    <source>
        <dbReference type="EMBL" id="SUA75834.1"/>
    </source>
</evidence>
<dbReference type="PANTHER" id="PTHR47691:SF3">
    <property type="entry name" value="HTH-TYPE TRANSCRIPTIONAL REGULATOR RV0890C-RELATED"/>
    <property type="match status" value="1"/>
</dbReference>
<dbReference type="InterPro" id="IPR005158">
    <property type="entry name" value="BTAD"/>
</dbReference>
<proteinExistence type="inferred from homology"/>
<feature type="compositionally biased region" description="Basic and acidic residues" evidence="4">
    <location>
        <begin position="249"/>
        <end position="258"/>
    </location>
</feature>
<dbReference type="GO" id="GO:0006355">
    <property type="term" value="P:regulation of DNA-templated transcription"/>
    <property type="evidence" value="ECO:0007669"/>
    <property type="project" value="InterPro"/>
</dbReference>
<name>A0A378YFD3_9NOCA</name>
<feature type="compositionally biased region" description="Low complexity" evidence="4">
    <location>
        <begin position="703"/>
        <end position="714"/>
    </location>
</feature>
<comment type="similarity">
    <text evidence="1">Belongs to the AfsR/DnrI/RedD regulatory family.</text>
</comment>
<dbReference type="GO" id="GO:0000160">
    <property type="term" value="P:phosphorelay signal transduction system"/>
    <property type="evidence" value="ECO:0007669"/>
    <property type="project" value="InterPro"/>
</dbReference>
<evidence type="ECO:0000256" key="1">
    <source>
        <dbReference type="ARBA" id="ARBA00005820"/>
    </source>
</evidence>
<evidence type="ECO:0000256" key="3">
    <source>
        <dbReference type="PROSITE-ProRule" id="PRU01091"/>
    </source>
</evidence>
<dbReference type="InterPro" id="IPR016032">
    <property type="entry name" value="Sig_transdc_resp-reg_C-effctor"/>
</dbReference>
<dbReference type="InterPro" id="IPR027417">
    <property type="entry name" value="P-loop_NTPase"/>
</dbReference>
<dbReference type="InterPro" id="IPR036388">
    <property type="entry name" value="WH-like_DNA-bd_sf"/>
</dbReference>
<dbReference type="AlphaFoldDB" id="A0A378YFD3"/>
<dbReference type="InterPro" id="IPR011990">
    <property type="entry name" value="TPR-like_helical_dom_sf"/>
</dbReference>
<dbReference type="PANTHER" id="PTHR47691">
    <property type="entry name" value="REGULATOR-RELATED"/>
    <property type="match status" value="1"/>
</dbReference>
<dbReference type="Gene3D" id="1.10.10.10">
    <property type="entry name" value="Winged helix-like DNA-binding domain superfamily/Winged helix DNA-binding domain"/>
    <property type="match status" value="1"/>
</dbReference>
<sequence>MRVDVLGPLRVEVDGRTVAVGGARLRALVTRLALDAGRVVGAAALVEALWADGVPEHPAAALQSAVSRLRRTLPEAVVCAEAGGYRLDIPADAVDAVRFETLAGEGRRALRAGRAAAAEELLTRALALWRGEPLADVARLPFATAPIARLAEVRRQAVEDRAEARLGRADPALLSAELRELVAADPLRERPRVLLIRSLAHGGRQAEALAAYEAYRAVLAEELGVDPPPELRELHLRLLRGNPPLDTHPPTEPREPHPRPPRGVPMPGAGSAAGRVGGNLRAPLTSCIGRVTERREVAERLRDGRLTTLVGPGGVGKTRLAVTAAAEVSGTVWIVDLAAAAEPDDLPRLVARTLGIREQGDISARVAEALSGPGTLLILDGCEHVVGAAARLADEALGRCPSLRILATSREPLGITGELIYPVRPLDPASAAALFMERARAVQPDFTTDPDVERICRLLDGLPLAIELAAVRLRSMSLATLVDRLDDRFRVLTAGSRTAPPRHRTLGAVVAWSWDLLTDAERAAAEQVSVFSASFTVEAAEYVGLTVDLLHGLVDKSLLTFDTGRFRMLDTIREYGRKRLADTGRLRTARRNHAACYLDLAERAEPHLRGSGQLPWLTRLTAERENLDAALSFATASGDTDTALRLAAALGMFWTVHGDHAAATTRLRAALRLPGAGPGNARARAHTALLLNAVFAGTPAETAAAEPEMPTGAENGSTPGNPPTLAASAHTAVDPERDLTTATGSATVTDLVVETELPDPYAVLVRALRALCGGDFAAGVTAVEPNLAQADLWLRGMSWLVRSLLHGAAGDIDRGSSDLVEAVAGFRAAGERWGLSLSLMSRASVLITAGTELDAALGMLDEATTLARELGTHDGQRVWLAMVRIDAGDPAGARTQLLETLDRAAAPRDHALARVGLATLARYDGDLDAARRQLDLAEPHCAAPPERALYATATGFLDAALGDLDTAERHLSQARDLAAAMPDPPMLALVAVGSAELRWRRGDPRGAAQLLGIADAIRGGPNSGNPDIARLRLRLGEHGHEYEADYARGRTLDRARALAALGFAD</sequence>
<dbReference type="SUPFAM" id="SSF46894">
    <property type="entry name" value="C-terminal effector domain of the bipartite response regulators"/>
    <property type="match status" value="1"/>
</dbReference>
<evidence type="ECO:0000256" key="2">
    <source>
        <dbReference type="ARBA" id="ARBA00023125"/>
    </source>
</evidence>
<dbReference type="GO" id="GO:0003677">
    <property type="term" value="F:DNA binding"/>
    <property type="evidence" value="ECO:0007669"/>
    <property type="project" value="UniProtKB-UniRule"/>
</dbReference>
<dbReference type="CDD" id="cd15831">
    <property type="entry name" value="BTAD"/>
    <property type="match status" value="1"/>
</dbReference>
<dbReference type="SMART" id="SM01043">
    <property type="entry name" value="BTAD"/>
    <property type="match status" value="1"/>
</dbReference>
<evidence type="ECO:0000256" key="4">
    <source>
        <dbReference type="SAM" id="MobiDB-lite"/>
    </source>
</evidence>
<organism evidence="6 7">
    <name type="scientific">Nocardia otitidiscaviarum</name>
    <dbReference type="NCBI Taxonomy" id="1823"/>
    <lineage>
        <taxon>Bacteria</taxon>
        <taxon>Bacillati</taxon>
        <taxon>Actinomycetota</taxon>
        <taxon>Actinomycetes</taxon>
        <taxon>Mycobacteriales</taxon>
        <taxon>Nocardiaceae</taxon>
        <taxon>Nocardia</taxon>
    </lineage>
</organism>
<dbReference type="STRING" id="1406858.GCA_000710895_06147"/>
<evidence type="ECO:0000259" key="5">
    <source>
        <dbReference type="PROSITE" id="PS51755"/>
    </source>
</evidence>
<gene>
    <name evidence="6" type="primary">afsR_3</name>
    <name evidence="6" type="ORF">NCTC1934_02262</name>
</gene>
<dbReference type="Pfam" id="PF03704">
    <property type="entry name" value="BTAD"/>
    <property type="match status" value="1"/>
</dbReference>
<dbReference type="PROSITE" id="PS51755">
    <property type="entry name" value="OMPR_PHOB"/>
    <property type="match status" value="1"/>
</dbReference>
<accession>A0A378YFD3</accession>
<dbReference type="SUPFAM" id="SSF52540">
    <property type="entry name" value="P-loop containing nucleoside triphosphate hydrolases"/>
    <property type="match status" value="1"/>
</dbReference>
<dbReference type="InterPro" id="IPR001867">
    <property type="entry name" value="OmpR/PhoB-type_DNA-bd"/>
</dbReference>
<protein>
    <submittedName>
        <fullName evidence="6">Regulatory protein AfsR</fullName>
    </submittedName>
</protein>
<dbReference type="Gene3D" id="1.25.40.10">
    <property type="entry name" value="Tetratricopeptide repeat domain"/>
    <property type="match status" value="2"/>
</dbReference>